<reference evidence="2 3" key="1">
    <citation type="journal article" date="2018" name="PLoS Genet.">
        <title>Population sequencing reveals clonal diversity and ancestral inbreeding in the grapevine cultivar Chardonnay.</title>
        <authorList>
            <person name="Roach M.J."/>
            <person name="Johnson D.L."/>
            <person name="Bohlmann J."/>
            <person name="van Vuuren H.J."/>
            <person name="Jones S.J."/>
            <person name="Pretorius I.S."/>
            <person name="Schmidt S.A."/>
            <person name="Borneman A.R."/>
        </authorList>
    </citation>
    <scope>NUCLEOTIDE SEQUENCE [LARGE SCALE GENOMIC DNA]</scope>
    <source>
        <strain evidence="3">cv. Chardonnay</strain>
        <tissue evidence="2">Leaf</tissue>
    </source>
</reference>
<feature type="compositionally biased region" description="Basic and acidic residues" evidence="1">
    <location>
        <begin position="120"/>
        <end position="131"/>
    </location>
</feature>
<comment type="caution">
    <text evidence="2">The sequence shown here is derived from an EMBL/GenBank/DDBJ whole genome shotgun (WGS) entry which is preliminary data.</text>
</comment>
<feature type="region of interest" description="Disordered" evidence="1">
    <location>
        <begin position="109"/>
        <end position="131"/>
    </location>
</feature>
<name>A0A438JFJ8_VITVI</name>
<evidence type="ECO:0000313" key="2">
    <source>
        <dbReference type="EMBL" id="RVX07725.1"/>
    </source>
</evidence>
<accession>A0A438JFJ8</accession>
<dbReference type="PANTHER" id="PTHR34222:SF40">
    <property type="match status" value="1"/>
</dbReference>
<dbReference type="Proteomes" id="UP000288805">
    <property type="component" value="Unassembled WGS sequence"/>
</dbReference>
<dbReference type="AlphaFoldDB" id="A0A438JFJ8"/>
<proteinExistence type="predicted"/>
<dbReference type="EMBL" id="QGNW01000044">
    <property type="protein sequence ID" value="RVX07725.1"/>
    <property type="molecule type" value="Genomic_DNA"/>
</dbReference>
<evidence type="ECO:0000313" key="3">
    <source>
        <dbReference type="Proteomes" id="UP000288805"/>
    </source>
</evidence>
<protein>
    <recommendedName>
        <fullName evidence="4">Retrotransposon gag domain-containing protein</fullName>
    </recommendedName>
</protein>
<evidence type="ECO:0000256" key="1">
    <source>
        <dbReference type="SAM" id="MobiDB-lite"/>
    </source>
</evidence>
<evidence type="ECO:0008006" key="4">
    <source>
        <dbReference type="Google" id="ProtNLM"/>
    </source>
</evidence>
<organism evidence="2 3">
    <name type="scientific">Vitis vinifera</name>
    <name type="common">Grape</name>
    <dbReference type="NCBI Taxonomy" id="29760"/>
    <lineage>
        <taxon>Eukaryota</taxon>
        <taxon>Viridiplantae</taxon>
        <taxon>Streptophyta</taxon>
        <taxon>Embryophyta</taxon>
        <taxon>Tracheophyta</taxon>
        <taxon>Spermatophyta</taxon>
        <taxon>Magnoliopsida</taxon>
        <taxon>eudicotyledons</taxon>
        <taxon>Gunneridae</taxon>
        <taxon>Pentapetalae</taxon>
        <taxon>rosids</taxon>
        <taxon>Vitales</taxon>
        <taxon>Vitaceae</taxon>
        <taxon>Viteae</taxon>
        <taxon>Vitis</taxon>
    </lineage>
</organism>
<gene>
    <name evidence="2" type="ORF">CK203_021842</name>
</gene>
<dbReference type="PANTHER" id="PTHR34222">
    <property type="entry name" value="GAG_PRE-INTEGRS DOMAIN-CONTAINING PROTEIN"/>
    <property type="match status" value="1"/>
</dbReference>
<sequence length="166" mass="19088">MVVQGCSKLSSNVSTYFTSLNKIWQELDLADDCNWSYATDCERYRAQINKERINDFLAGLNKELDEVHGQLLGIKPLPVIEEIFVKVRREETHKRVMLGRVKTPTVLGNTTTDNSALAAHKNDSSHGDTHNNRRNDNLWCDHYQKSNHSCENCWKLNGRPPNFKDN</sequence>